<dbReference type="SMART" id="SM00014">
    <property type="entry name" value="acidPPc"/>
    <property type="match status" value="1"/>
</dbReference>
<evidence type="ECO:0000259" key="7">
    <source>
        <dbReference type="SMART" id="SM00014"/>
    </source>
</evidence>
<dbReference type="EMBL" id="CAVLEF010000088">
    <property type="protein sequence ID" value="CAK1550803.1"/>
    <property type="molecule type" value="Genomic_DNA"/>
</dbReference>
<dbReference type="InterPro" id="IPR043216">
    <property type="entry name" value="PAP-like"/>
</dbReference>
<evidence type="ECO:0000256" key="2">
    <source>
        <dbReference type="ARBA" id="ARBA00008816"/>
    </source>
</evidence>
<gene>
    <name evidence="8" type="ORF">LNINA_LOCUS9995</name>
</gene>
<evidence type="ECO:0000313" key="9">
    <source>
        <dbReference type="Proteomes" id="UP001497472"/>
    </source>
</evidence>
<reference evidence="8 9" key="1">
    <citation type="submission" date="2023-11" db="EMBL/GenBank/DDBJ databases">
        <authorList>
            <person name="Okamura Y."/>
        </authorList>
    </citation>
    <scope>NUCLEOTIDE SEQUENCE [LARGE SCALE GENOMIC DNA]</scope>
</reference>
<feature type="transmembrane region" description="Helical" evidence="6">
    <location>
        <begin position="163"/>
        <end position="180"/>
    </location>
</feature>
<organism evidence="8 9">
    <name type="scientific">Leptosia nina</name>
    <dbReference type="NCBI Taxonomy" id="320188"/>
    <lineage>
        <taxon>Eukaryota</taxon>
        <taxon>Metazoa</taxon>
        <taxon>Ecdysozoa</taxon>
        <taxon>Arthropoda</taxon>
        <taxon>Hexapoda</taxon>
        <taxon>Insecta</taxon>
        <taxon>Pterygota</taxon>
        <taxon>Neoptera</taxon>
        <taxon>Endopterygota</taxon>
        <taxon>Lepidoptera</taxon>
        <taxon>Glossata</taxon>
        <taxon>Ditrysia</taxon>
        <taxon>Papilionoidea</taxon>
        <taxon>Pieridae</taxon>
        <taxon>Pierinae</taxon>
        <taxon>Leptosia</taxon>
    </lineage>
</organism>
<evidence type="ECO:0000256" key="4">
    <source>
        <dbReference type="ARBA" id="ARBA00022989"/>
    </source>
</evidence>
<comment type="similarity">
    <text evidence="2">Belongs to the PA-phosphatase related phosphoesterase family.</text>
</comment>
<keyword evidence="9" id="KW-1185">Reference proteome</keyword>
<name>A0AAV1JMT5_9NEOP</name>
<dbReference type="InterPro" id="IPR000326">
    <property type="entry name" value="PAP2/HPO"/>
</dbReference>
<accession>A0AAV1JMT5</accession>
<keyword evidence="5 6" id="KW-0472">Membrane</keyword>
<feature type="transmembrane region" description="Helical" evidence="6">
    <location>
        <begin position="21"/>
        <end position="41"/>
    </location>
</feature>
<evidence type="ECO:0000256" key="6">
    <source>
        <dbReference type="SAM" id="Phobius"/>
    </source>
</evidence>
<dbReference type="GO" id="GO:0005886">
    <property type="term" value="C:plasma membrane"/>
    <property type="evidence" value="ECO:0007669"/>
    <property type="project" value="TreeGrafter"/>
</dbReference>
<dbReference type="AlphaFoldDB" id="A0AAV1JMT5"/>
<feature type="domain" description="Phosphatidic acid phosphatase type 2/haloperoxidase" evidence="7">
    <location>
        <begin position="97"/>
        <end position="236"/>
    </location>
</feature>
<dbReference type="Pfam" id="PF01569">
    <property type="entry name" value="PAP2"/>
    <property type="match status" value="1"/>
</dbReference>
<sequence length="274" mass="31253">MEKFMHLCNKLNTLRLSTNRWHRALFIFAIAELNLLPGGQVGFQCNDPALSHPYTGDTVNWKWLIAVTVLLPLIVLLVIERQQCNPDLAKKQALFWYKEYMYGFLLNITVVQTLKLLVGSPRPHFFDTCEPKEAQTCEGSEYVSSYTCTTAHWLKQSNKSFPSGHASLAIYAGVFIAYYLHQRRSQLNSRMVISAQAISLMSALLCSVSRVWDRRHHWWDVFAGGLIALLLLLYTIFHLCRNFESRIPKTGVVINTQSMVGETKTSKNTGDVLH</sequence>
<evidence type="ECO:0000313" key="8">
    <source>
        <dbReference type="EMBL" id="CAK1550803.1"/>
    </source>
</evidence>
<protein>
    <recommendedName>
        <fullName evidence="7">Phosphatidic acid phosphatase type 2/haloperoxidase domain-containing protein</fullName>
    </recommendedName>
</protein>
<evidence type="ECO:0000256" key="5">
    <source>
        <dbReference type="ARBA" id="ARBA00023136"/>
    </source>
</evidence>
<evidence type="ECO:0000256" key="1">
    <source>
        <dbReference type="ARBA" id="ARBA00004141"/>
    </source>
</evidence>
<dbReference type="SUPFAM" id="SSF48317">
    <property type="entry name" value="Acid phosphatase/Vanadium-dependent haloperoxidase"/>
    <property type="match status" value="1"/>
</dbReference>
<dbReference type="InterPro" id="IPR036938">
    <property type="entry name" value="PAP2/HPO_sf"/>
</dbReference>
<feature type="transmembrane region" description="Helical" evidence="6">
    <location>
        <begin position="100"/>
        <end position="118"/>
    </location>
</feature>
<dbReference type="PANTHER" id="PTHR10165">
    <property type="entry name" value="LIPID PHOSPHATE PHOSPHATASE"/>
    <property type="match status" value="1"/>
</dbReference>
<dbReference type="GO" id="GO:0006644">
    <property type="term" value="P:phospholipid metabolic process"/>
    <property type="evidence" value="ECO:0007669"/>
    <property type="project" value="InterPro"/>
</dbReference>
<feature type="transmembrane region" description="Helical" evidence="6">
    <location>
        <begin position="218"/>
        <end position="240"/>
    </location>
</feature>
<comment type="subcellular location">
    <subcellularLocation>
        <location evidence="1">Membrane</location>
        <topology evidence="1">Multi-pass membrane protein</topology>
    </subcellularLocation>
</comment>
<feature type="transmembrane region" description="Helical" evidence="6">
    <location>
        <begin position="192"/>
        <end position="212"/>
    </location>
</feature>
<keyword evidence="4 6" id="KW-1133">Transmembrane helix</keyword>
<comment type="caution">
    <text evidence="8">The sequence shown here is derived from an EMBL/GenBank/DDBJ whole genome shotgun (WGS) entry which is preliminary data.</text>
</comment>
<proteinExistence type="inferred from homology"/>
<dbReference type="GO" id="GO:0046839">
    <property type="term" value="P:phospholipid dephosphorylation"/>
    <property type="evidence" value="ECO:0007669"/>
    <property type="project" value="TreeGrafter"/>
</dbReference>
<dbReference type="GO" id="GO:0008195">
    <property type="term" value="F:phosphatidate phosphatase activity"/>
    <property type="evidence" value="ECO:0007669"/>
    <property type="project" value="TreeGrafter"/>
</dbReference>
<dbReference type="Proteomes" id="UP001497472">
    <property type="component" value="Unassembled WGS sequence"/>
</dbReference>
<dbReference type="Gene3D" id="1.20.144.10">
    <property type="entry name" value="Phosphatidic acid phosphatase type 2/haloperoxidase"/>
    <property type="match status" value="1"/>
</dbReference>
<feature type="transmembrane region" description="Helical" evidence="6">
    <location>
        <begin position="61"/>
        <end position="79"/>
    </location>
</feature>
<keyword evidence="3 6" id="KW-0812">Transmembrane</keyword>
<dbReference type="GO" id="GO:0007165">
    <property type="term" value="P:signal transduction"/>
    <property type="evidence" value="ECO:0007669"/>
    <property type="project" value="TreeGrafter"/>
</dbReference>
<evidence type="ECO:0000256" key="3">
    <source>
        <dbReference type="ARBA" id="ARBA00022692"/>
    </source>
</evidence>
<dbReference type="PANTHER" id="PTHR10165:SF103">
    <property type="entry name" value="PHOSPHOLIPID PHOSPHATASE HOMOLOG 1.2 HOMOLOG"/>
    <property type="match status" value="1"/>
</dbReference>